<evidence type="ECO:0000256" key="3">
    <source>
        <dbReference type="ARBA" id="ARBA00007501"/>
    </source>
</evidence>
<evidence type="ECO:0000256" key="5">
    <source>
        <dbReference type="ARBA" id="ARBA00022836"/>
    </source>
</evidence>
<keyword evidence="4 7" id="KW-0602">Photosynthesis</keyword>
<name>A0A0K2RW79_9STRA</name>
<protein>
    <recommendedName>
        <fullName evidence="7">Photosystem I reaction center subunit IV</fullName>
        <shortName evidence="7">PSI-E</shortName>
    </recommendedName>
</protein>
<keyword evidence="8" id="KW-0150">Chloroplast</keyword>
<dbReference type="GO" id="GO:0009535">
    <property type="term" value="C:chloroplast thylakoid membrane"/>
    <property type="evidence" value="ECO:0007669"/>
    <property type="project" value="UniProtKB-SubCell"/>
</dbReference>
<comment type="function">
    <text evidence="1 7">Stabilizes the interaction between PsaC and the PSI core, assists the docking of the ferredoxin to PSI and interacts with ferredoxin-NADP oxidoreductase.</text>
</comment>
<evidence type="ECO:0000256" key="1">
    <source>
        <dbReference type="ARBA" id="ARBA00001993"/>
    </source>
</evidence>
<reference evidence="8" key="1">
    <citation type="journal article" date="2016" name="Curr. Genet.">
        <title>Sequencing and analysis of the complete organellar genomes of Parmales, a closely related group to Bacillariophyta (diatoms).</title>
        <authorList>
            <person name="Tajima N."/>
            <person name="Saitoh K."/>
            <person name="Sato S."/>
            <person name="Maruyama F."/>
            <person name="Ichinomiya M."/>
            <person name="Yoshikawa S."/>
            <person name="Kurokawa K."/>
            <person name="Ohta H."/>
            <person name="Tabata S."/>
            <person name="Kuwata A."/>
            <person name="Sato N."/>
        </authorList>
    </citation>
    <scope>NUCLEOTIDE SEQUENCE</scope>
</reference>
<dbReference type="EMBL" id="AP014625">
    <property type="protein sequence ID" value="BAS19078.1"/>
    <property type="molecule type" value="Genomic_DNA"/>
</dbReference>
<geneLocation type="chloroplast" evidence="8"/>
<proteinExistence type="inferred from homology"/>
<dbReference type="Gene3D" id="2.30.30.50">
    <property type="match status" value="1"/>
</dbReference>
<keyword evidence="8" id="KW-0934">Plastid</keyword>
<evidence type="ECO:0000256" key="4">
    <source>
        <dbReference type="ARBA" id="ARBA00022531"/>
    </source>
</evidence>
<accession>A0A0K2RW79</accession>
<dbReference type="GeneID" id="25398261"/>
<evidence type="ECO:0000256" key="2">
    <source>
        <dbReference type="ARBA" id="ARBA00004170"/>
    </source>
</evidence>
<dbReference type="RefSeq" id="YP_009163624.1">
    <property type="nucleotide sequence ID" value="NC_027746.1"/>
</dbReference>
<keyword evidence="7" id="KW-0793">Thylakoid</keyword>
<keyword evidence="5 7" id="KW-0603">Photosystem I</keyword>
<sequence length="77" mass="8665">MVSRGSVVRILRKESYWYNELGTVAALDTSGIRYPAVVRFEKVNYSGTNTNNFALNELIEVEAPKAKMKAKVKPKTD</sequence>
<comment type="subcellular location">
    <subcellularLocation>
        <location evidence="2">Membrane</location>
        <topology evidence="2">Peripheral membrane protein</topology>
    </subcellularLocation>
    <subcellularLocation>
        <location evidence="7">Plastid</location>
        <location evidence="7">Chloroplast thylakoid membrane</location>
        <topology evidence="7">Peripheral membrane protein</topology>
    </subcellularLocation>
</comment>
<dbReference type="InterPro" id="IPR008990">
    <property type="entry name" value="Elect_transpt_acc-like_dom_sf"/>
</dbReference>
<dbReference type="NCBIfam" id="NF002745">
    <property type="entry name" value="PRK02749.1"/>
    <property type="match status" value="1"/>
</dbReference>
<dbReference type="SUPFAM" id="SSF50090">
    <property type="entry name" value="Electron transport accessory proteins"/>
    <property type="match status" value="1"/>
</dbReference>
<comment type="similarity">
    <text evidence="3 7">Belongs to the PsaE family.</text>
</comment>
<gene>
    <name evidence="7 8" type="primary">psaE</name>
</gene>
<evidence type="ECO:0000313" key="8">
    <source>
        <dbReference type="EMBL" id="BAS19078.1"/>
    </source>
</evidence>
<keyword evidence="6 7" id="KW-0472">Membrane</keyword>
<evidence type="ECO:0000256" key="7">
    <source>
        <dbReference type="HAMAP-Rule" id="MF_00613"/>
    </source>
</evidence>
<dbReference type="HAMAP" id="MF_00613">
    <property type="entry name" value="PSI_PsaE"/>
    <property type="match status" value="1"/>
</dbReference>
<dbReference type="GO" id="GO:0015979">
    <property type="term" value="P:photosynthesis"/>
    <property type="evidence" value="ECO:0007669"/>
    <property type="project" value="UniProtKB-UniRule"/>
</dbReference>
<dbReference type="PANTHER" id="PTHR34549">
    <property type="entry name" value="PHOTOSYSTEM I REACTION CENTER SUBUNIT IV A, CHLOROPLASTIC-RELATED"/>
    <property type="match status" value="1"/>
</dbReference>
<dbReference type="GO" id="GO:0009538">
    <property type="term" value="C:photosystem I reaction center"/>
    <property type="evidence" value="ECO:0007669"/>
    <property type="project" value="InterPro"/>
</dbReference>
<dbReference type="AlphaFoldDB" id="A0A0K2RW79"/>
<evidence type="ECO:0000256" key="6">
    <source>
        <dbReference type="ARBA" id="ARBA00023136"/>
    </source>
</evidence>
<organism evidence="8">
    <name type="scientific">Triparma laevis</name>
    <dbReference type="NCBI Taxonomy" id="1534972"/>
    <lineage>
        <taxon>Eukaryota</taxon>
        <taxon>Sar</taxon>
        <taxon>Stramenopiles</taxon>
        <taxon>Ochrophyta</taxon>
        <taxon>Bolidophyceae</taxon>
        <taxon>Parmales</taxon>
        <taxon>Triparmaceae</taxon>
        <taxon>Triparma</taxon>
    </lineage>
</organism>
<dbReference type="PANTHER" id="PTHR34549:SF2">
    <property type="entry name" value="PHOTOSYSTEM I SUBUNIT IV"/>
    <property type="match status" value="1"/>
</dbReference>
<dbReference type="Pfam" id="PF02427">
    <property type="entry name" value="PSI_PsaE"/>
    <property type="match status" value="1"/>
</dbReference>
<dbReference type="InterPro" id="IPR003375">
    <property type="entry name" value="PSI_PsaE"/>
</dbReference>